<name>A0A640T449_9ACTN</name>
<organism evidence="1 2">
    <name type="scientific">Streptomyces glebosus</name>
    <dbReference type="NCBI Taxonomy" id="249580"/>
    <lineage>
        <taxon>Bacteria</taxon>
        <taxon>Bacillati</taxon>
        <taxon>Actinomycetota</taxon>
        <taxon>Actinomycetes</taxon>
        <taxon>Kitasatosporales</taxon>
        <taxon>Streptomycetaceae</taxon>
        <taxon>Streptomyces</taxon>
    </lineage>
</organism>
<dbReference type="EMBL" id="BLIO01000001">
    <property type="protein sequence ID" value="GFE17964.1"/>
    <property type="molecule type" value="Genomic_DNA"/>
</dbReference>
<proteinExistence type="predicted"/>
<evidence type="ECO:0000313" key="2">
    <source>
        <dbReference type="Proteomes" id="UP000430079"/>
    </source>
</evidence>
<sequence>MAEYLFITPDDPGIPRALSGIAQGLTNQCPSGHSTTALHGISATRSAVDSALPHYATVIYFGHGKPNALEARGQALVDLANEGDIQGVLIAIACHTANGLGSSRFGGSSNRAFLGFDTYLIHPCRNSSRANDAYEQALSGLFFGATLQGIAESLRANLLQAAQDYKTNRSVYRISRGDAIAIFGGLRSNVLAMVCYGNVQKVPDGASAGIAGHSPVCLAALRLVMERDILRLAQFNSSHLERQTISPESLLWLMTNKGVMGEGTAGALADYIQLTDELLRASHKPQEEIRQALGVGAELLCQLHHEYLIERLVSDMDRNLTWHLHPGHYAGEGKFFYWAAIASEAPNFDYSYEILTEAVRRANAKRRPDVIPLPSLRDFVAILEFRLSELRRIWKVERDSGSGSRDEDKNWHWPSEWKIPWNGPIRAHSMWDTEEQVFLVSRAIHRYSRRLTTLQATTLEQVRSAIADG</sequence>
<comment type="caution">
    <text evidence="1">The sequence shown here is derived from an EMBL/GenBank/DDBJ whole genome shotgun (WGS) entry which is preliminary data.</text>
</comment>
<dbReference type="RefSeq" id="WP_190141033.1">
    <property type="nucleotide sequence ID" value="NZ_BLIO01000001.1"/>
</dbReference>
<dbReference type="Proteomes" id="UP000430079">
    <property type="component" value="Unassembled WGS sequence"/>
</dbReference>
<evidence type="ECO:0000313" key="1">
    <source>
        <dbReference type="EMBL" id="GFE17964.1"/>
    </source>
</evidence>
<gene>
    <name evidence="1" type="ORF">Sgleb_60110</name>
</gene>
<protein>
    <submittedName>
        <fullName evidence="1">Uncharacterized protein</fullName>
    </submittedName>
</protein>
<keyword evidence="2" id="KW-1185">Reference proteome</keyword>
<reference evidence="1 2" key="1">
    <citation type="submission" date="2019-12" db="EMBL/GenBank/DDBJ databases">
        <title>Whole genome shotgun sequence of Streptomyces hygroscopicus subsp. glebosus NBRC 13786.</title>
        <authorList>
            <person name="Ichikawa N."/>
            <person name="Kimura A."/>
            <person name="Kitahashi Y."/>
            <person name="Komaki H."/>
            <person name="Tamura T."/>
        </authorList>
    </citation>
    <scope>NUCLEOTIDE SEQUENCE [LARGE SCALE GENOMIC DNA]</scope>
    <source>
        <strain evidence="1 2">NBRC 13786</strain>
    </source>
</reference>
<dbReference type="AlphaFoldDB" id="A0A640T449"/>
<accession>A0A640T449</accession>